<sequence>MATASIQSQVQRWQLKHIELHRKYGSVVRLGPNVVSVSDPKAIKIIYAIKAGFAKNLPQSDFYTVQKPIAKDGTPLEGLFSTTDENYHAKLRRAVSSAYAMSTLVQFEPLVDSTTAKFLEQLSERYADNSSPDGVCDLGAWLQYYAFDVIGELTFSRRLGFVDRGTDVDGIIRDLEKLLDYFASMPVLHFFLLLNPLRVWLSQLGLFNSVSPVVAFARKCMADRFDRKQRQFTTTEKNDTNRPRDFLSRFIEAGKKDPKFMTPDRILTMTTSNMFAGSDTTAITLRAIFYYLLQNPRCLQHLIDELKREEIAGRFSRNDTVLSWNEVRDLPYLGAVIKEALRCHPAAGLPLERVTPPAGITVNGHFLPGGTIVGCSPWTVHLNESVFGERPDQFVPERWLDVPNDKKVEMNNCLFTFGAGSRTCIGKNTSLLEMHKLVPAVLRRFEVTLTNPEVPWKLHNAWFVKQSGLKCLLICAVVAMANMQYGLDSSGVGGLQAMPGFLKVFGYKDPDTELGYGITSTVQQLITSLLTLGSFLSSLLAGAFSMVLGRRPALWLACILNAASCAIQLASTSPNSLYIGRILLGFANGFFVTHSNVYTAEAAPAHLRGVTVALFAYWVNFGSILGTVVDYCTKDRMDRLSYQIPLASLYIVPTFLSIALFFVPESPRWLLHHGKELQAREALERLRGSDIEQRDIEIEWAEMIAGVEQERLTAKSHADWRCLGTDLRRTLLCYSMISCQAASGIWFLIGYNTYFYTVTGVTKPFQYSIMNTCLGFVGVNIGMVGIQYLVGRRSILLIGALGCGLSQLASAIAATVNPSSSNTLVGFTALFMVFYNGCIATASYLVATELVSSRLRAWTVGSATSVGSLLAWLTNFCTPYFINQDDLHWGAKYGYIWAGSNFLVLLFIYFCVPELRNRTLEEVNELFAARVSARKFCGYKCATHEHIVRNVSEQKEAVGEVIEIEDIGSGTTSN</sequence>
<evidence type="ECO:0000256" key="8">
    <source>
        <dbReference type="ARBA" id="ARBA00022989"/>
    </source>
</evidence>
<dbReference type="Pfam" id="PF00083">
    <property type="entry name" value="Sugar_tr"/>
    <property type="match status" value="1"/>
</dbReference>
<feature type="transmembrane region" description="Helical" evidence="14">
    <location>
        <begin position="795"/>
        <end position="817"/>
    </location>
</feature>
<dbReference type="Gene3D" id="1.10.630.10">
    <property type="entry name" value="Cytochrome P450"/>
    <property type="match status" value="1"/>
</dbReference>
<dbReference type="Proteomes" id="UP000653565">
    <property type="component" value="Unassembled WGS sequence"/>
</dbReference>
<feature type="transmembrane region" description="Helical" evidence="14">
    <location>
        <begin position="525"/>
        <end position="546"/>
    </location>
</feature>
<evidence type="ECO:0000256" key="1">
    <source>
        <dbReference type="ARBA" id="ARBA00001971"/>
    </source>
</evidence>
<feature type="transmembrane region" description="Helical" evidence="14">
    <location>
        <begin position="577"/>
        <end position="598"/>
    </location>
</feature>
<feature type="transmembrane region" description="Helical" evidence="14">
    <location>
        <begin position="553"/>
        <end position="571"/>
    </location>
</feature>
<evidence type="ECO:0000256" key="12">
    <source>
        <dbReference type="ARBA" id="ARBA00023136"/>
    </source>
</evidence>
<dbReference type="AlphaFoldDB" id="A0A8H4GQZ5"/>
<feature type="transmembrane region" description="Helical" evidence="14">
    <location>
        <begin position="731"/>
        <end position="749"/>
    </location>
</feature>
<feature type="transmembrane region" description="Helical" evidence="14">
    <location>
        <begin position="610"/>
        <end position="629"/>
    </location>
</feature>
<dbReference type="SUPFAM" id="SSF48264">
    <property type="entry name" value="Cytochrome P450"/>
    <property type="match status" value="1"/>
</dbReference>
<dbReference type="FunFam" id="1.20.1250.20:FF:000078">
    <property type="entry name" value="MFS maltose transporter, putative"/>
    <property type="match status" value="1"/>
</dbReference>
<dbReference type="PANTHER" id="PTHR48022:SF10">
    <property type="entry name" value="MAJOR FACILITATOR SUPERFAMILY (MFS) PROFILE DOMAIN-CONTAINING PROTEIN"/>
    <property type="match status" value="1"/>
</dbReference>
<feature type="transmembrane region" description="Helical" evidence="14">
    <location>
        <begin position="769"/>
        <end position="790"/>
    </location>
</feature>
<evidence type="ECO:0000313" key="17">
    <source>
        <dbReference type="Proteomes" id="UP000653565"/>
    </source>
</evidence>
<dbReference type="PROSITE" id="PS50850">
    <property type="entry name" value="MFS"/>
    <property type="match status" value="1"/>
</dbReference>
<dbReference type="CDD" id="cd11060">
    <property type="entry name" value="CYP57A1-like"/>
    <property type="match status" value="1"/>
</dbReference>
<protein>
    <recommendedName>
        <fullName evidence="15">Major facilitator superfamily (MFS) profile domain-containing protein</fullName>
    </recommendedName>
</protein>
<keyword evidence="7 13" id="KW-0479">Metal-binding</keyword>
<evidence type="ECO:0000256" key="11">
    <source>
        <dbReference type="ARBA" id="ARBA00023033"/>
    </source>
</evidence>
<gene>
    <name evidence="16" type="ORF">CNMCM6805_004380</name>
</gene>
<dbReference type="InterPro" id="IPR002401">
    <property type="entry name" value="Cyt_P450_E_grp-I"/>
</dbReference>
<dbReference type="GO" id="GO:0005506">
    <property type="term" value="F:iron ion binding"/>
    <property type="evidence" value="ECO:0007669"/>
    <property type="project" value="InterPro"/>
</dbReference>
<dbReference type="GO" id="GO:0044283">
    <property type="term" value="P:small molecule biosynthetic process"/>
    <property type="evidence" value="ECO:0007669"/>
    <property type="project" value="UniProtKB-ARBA"/>
</dbReference>
<dbReference type="GO" id="GO:0020037">
    <property type="term" value="F:heme binding"/>
    <property type="evidence" value="ECO:0007669"/>
    <property type="project" value="InterPro"/>
</dbReference>
<evidence type="ECO:0000256" key="14">
    <source>
        <dbReference type="SAM" id="Phobius"/>
    </source>
</evidence>
<dbReference type="InterPro" id="IPR017972">
    <property type="entry name" value="Cyt_P450_CS"/>
</dbReference>
<evidence type="ECO:0000256" key="6">
    <source>
        <dbReference type="ARBA" id="ARBA00022692"/>
    </source>
</evidence>
<dbReference type="GO" id="GO:0004497">
    <property type="term" value="F:monooxygenase activity"/>
    <property type="evidence" value="ECO:0007669"/>
    <property type="project" value="UniProtKB-KW"/>
</dbReference>
<evidence type="ECO:0000256" key="2">
    <source>
        <dbReference type="ARBA" id="ARBA00004141"/>
    </source>
</evidence>
<dbReference type="InterPro" id="IPR020846">
    <property type="entry name" value="MFS_dom"/>
</dbReference>
<keyword evidence="9" id="KW-0560">Oxidoreductase</keyword>
<proteinExistence type="inferred from homology"/>
<dbReference type="Pfam" id="PF00067">
    <property type="entry name" value="p450"/>
    <property type="match status" value="1"/>
</dbReference>
<comment type="subcellular location">
    <subcellularLocation>
        <location evidence="2">Membrane</location>
        <topology evidence="2">Multi-pass membrane protein</topology>
    </subcellularLocation>
</comment>
<accession>A0A8H4GQZ5</accession>
<dbReference type="GO" id="GO:0016020">
    <property type="term" value="C:membrane"/>
    <property type="evidence" value="ECO:0007669"/>
    <property type="project" value="UniProtKB-SubCell"/>
</dbReference>
<feature type="binding site" description="axial binding residue" evidence="13">
    <location>
        <position position="424"/>
    </location>
    <ligand>
        <name>heme</name>
        <dbReference type="ChEBI" id="CHEBI:30413"/>
    </ligand>
    <ligandPart>
        <name>Fe</name>
        <dbReference type="ChEBI" id="CHEBI:18248"/>
    </ligandPart>
</feature>
<dbReference type="GO" id="GO:0016705">
    <property type="term" value="F:oxidoreductase activity, acting on paired donors, with incorporation or reduction of molecular oxygen"/>
    <property type="evidence" value="ECO:0007669"/>
    <property type="project" value="InterPro"/>
</dbReference>
<feature type="domain" description="Major facilitator superfamily (MFS) profile" evidence="15">
    <location>
        <begin position="474"/>
        <end position="916"/>
    </location>
</feature>
<dbReference type="FunFam" id="1.10.630.10:FF:000050">
    <property type="entry name" value="Cytochrome P450 monooxygenase"/>
    <property type="match status" value="1"/>
</dbReference>
<dbReference type="PRINTS" id="PR00385">
    <property type="entry name" value="P450"/>
</dbReference>
<dbReference type="PRINTS" id="PR00463">
    <property type="entry name" value="EP450I"/>
</dbReference>
<feature type="transmembrane region" description="Helical" evidence="14">
    <location>
        <begin position="641"/>
        <end position="663"/>
    </location>
</feature>
<evidence type="ECO:0000256" key="4">
    <source>
        <dbReference type="ARBA" id="ARBA00010992"/>
    </source>
</evidence>
<dbReference type="InterPro" id="IPR005829">
    <property type="entry name" value="Sugar_transporter_CS"/>
</dbReference>
<organism evidence="16 17">
    <name type="scientific">Aspergillus fumigatiaffinis</name>
    <dbReference type="NCBI Taxonomy" id="340414"/>
    <lineage>
        <taxon>Eukaryota</taxon>
        <taxon>Fungi</taxon>
        <taxon>Dikarya</taxon>
        <taxon>Ascomycota</taxon>
        <taxon>Pezizomycotina</taxon>
        <taxon>Eurotiomycetes</taxon>
        <taxon>Eurotiomycetidae</taxon>
        <taxon>Eurotiales</taxon>
        <taxon>Aspergillaceae</taxon>
        <taxon>Aspergillus</taxon>
        <taxon>Aspergillus subgen. Fumigati</taxon>
    </lineage>
</organism>
<keyword evidence="17" id="KW-1185">Reference proteome</keyword>
<evidence type="ECO:0000313" key="16">
    <source>
        <dbReference type="EMBL" id="KAF4226583.1"/>
    </source>
</evidence>
<comment type="similarity">
    <text evidence="4">Belongs to the major facilitator superfamily. Sugar transporter (TC 2.A.1.1) family.</text>
</comment>
<dbReference type="PROSITE" id="PS00086">
    <property type="entry name" value="CYTOCHROME_P450"/>
    <property type="match status" value="1"/>
</dbReference>
<keyword evidence="8 14" id="KW-1133">Transmembrane helix</keyword>
<evidence type="ECO:0000256" key="10">
    <source>
        <dbReference type="ARBA" id="ARBA00023004"/>
    </source>
</evidence>
<comment type="caution">
    <text evidence="16">The sequence shown here is derived from an EMBL/GenBank/DDBJ whole genome shotgun (WGS) entry which is preliminary data.</text>
</comment>
<feature type="transmembrane region" description="Helical" evidence="14">
    <location>
        <begin position="894"/>
        <end position="912"/>
    </location>
</feature>
<comment type="cofactor">
    <cofactor evidence="1 13">
        <name>heme</name>
        <dbReference type="ChEBI" id="CHEBI:30413"/>
    </cofactor>
</comment>
<dbReference type="InterPro" id="IPR001128">
    <property type="entry name" value="Cyt_P450"/>
</dbReference>
<evidence type="ECO:0000259" key="15">
    <source>
        <dbReference type="PROSITE" id="PS50850"/>
    </source>
</evidence>
<dbReference type="InterPro" id="IPR036396">
    <property type="entry name" value="Cyt_P450_sf"/>
</dbReference>
<dbReference type="SUPFAM" id="SSF103473">
    <property type="entry name" value="MFS general substrate transporter"/>
    <property type="match status" value="1"/>
</dbReference>
<dbReference type="PROSITE" id="PS00217">
    <property type="entry name" value="SUGAR_TRANSPORT_2"/>
    <property type="match status" value="1"/>
</dbReference>
<evidence type="ECO:0000256" key="3">
    <source>
        <dbReference type="ARBA" id="ARBA00010617"/>
    </source>
</evidence>
<keyword evidence="6 14" id="KW-0812">Transmembrane</keyword>
<keyword evidence="10 13" id="KW-0408">Iron</keyword>
<comment type="similarity">
    <text evidence="3">Belongs to the cytochrome P450 family.</text>
</comment>
<reference evidence="16" key="1">
    <citation type="journal article" date="2020" name="bioRxiv">
        <title>Genomic and phenotypic heterogeneity of clinical isolates of the human pathogens Aspergillus fumigatus, Aspergillus lentulus and Aspergillus fumigatiaffinis.</title>
        <authorList>
            <person name="dos Santos R.A.C."/>
            <person name="Steenwyk J.L."/>
            <person name="Rivero-Menendez O."/>
            <person name="Mead M.E."/>
            <person name="Silva L.P."/>
            <person name="Bastos R.W."/>
            <person name="Alastruey-Izquierdo A."/>
            <person name="Goldman G.H."/>
            <person name="Rokas A."/>
        </authorList>
    </citation>
    <scope>NUCLEOTIDE SEQUENCE</scope>
    <source>
        <strain evidence="16">CNM-CM6805</strain>
    </source>
</reference>
<evidence type="ECO:0000256" key="9">
    <source>
        <dbReference type="ARBA" id="ARBA00023002"/>
    </source>
</evidence>
<reference evidence="16" key="2">
    <citation type="submission" date="2020-04" db="EMBL/GenBank/DDBJ databases">
        <authorList>
            <person name="Santos R.A.C."/>
            <person name="Steenwyk J.L."/>
            <person name="Rivero-Menendez O."/>
            <person name="Mead M.E."/>
            <person name="Silva L.P."/>
            <person name="Bastos R.W."/>
            <person name="Alastruey-Izquierdo A."/>
            <person name="Goldman G.H."/>
            <person name="Rokas A."/>
        </authorList>
    </citation>
    <scope>NUCLEOTIDE SEQUENCE</scope>
    <source>
        <strain evidence="16">CNM-CM6805</strain>
    </source>
</reference>
<dbReference type="PANTHER" id="PTHR48022">
    <property type="entry name" value="PLASTIDIC GLUCOSE TRANSPORTER 4"/>
    <property type="match status" value="1"/>
</dbReference>
<dbReference type="Gene3D" id="1.20.1250.20">
    <property type="entry name" value="MFS general substrate transporter like domains"/>
    <property type="match status" value="1"/>
</dbReference>
<dbReference type="GO" id="GO:0005351">
    <property type="term" value="F:carbohydrate:proton symporter activity"/>
    <property type="evidence" value="ECO:0007669"/>
    <property type="project" value="TreeGrafter"/>
</dbReference>
<evidence type="ECO:0000256" key="7">
    <source>
        <dbReference type="ARBA" id="ARBA00022723"/>
    </source>
</evidence>
<dbReference type="InterPro" id="IPR050360">
    <property type="entry name" value="MFS_Sugar_Transporters"/>
</dbReference>
<dbReference type="EMBL" id="JAAAPX010000232">
    <property type="protein sequence ID" value="KAF4226583.1"/>
    <property type="molecule type" value="Genomic_DNA"/>
</dbReference>
<dbReference type="InterPro" id="IPR005828">
    <property type="entry name" value="MFS_sugar_transport-like"/>
</dbReference>
<evidence type="ECO:0000256" key="13">
    <source>
        <dbReference type="PIRSR" id="PIRSR602401-1"/>
    </source>
</evidence>
<evidence type="ECO:0000256" key="5">
    <source>
        <dbReference type="ARBA" id="ARBA00022617"/>
    </source>
</evidence>
<keyword evidence="5 13" id="KW-0349">Heme</keyword>
<dbReference type="InterPro" id="IPR036259">
    <property type="entry name" value="MFS_trans_sf"/>
</dbReference>
<keyword evidence="12 14" id="KW-0472">Membrane</keyword>
<feature type="transmembrane region" description="Helical" evidence="14">
    <location>
        <begin position="823"/>
        <end position="846"/>
    </location>
</feature>
<keyword evidence="11" id="KW-0503">Monooxygenase</keyword>
<feature type="transmembrane region" description="Helical" evidence="14">
    <location>
        <begin position="858"/>
        <end position="882"/>
    </location>
</feature>
<name>A0A8H4GQZ5_9EURO</name>